<gene>
    <name evidence="6" type="primary">hutC</name>
    <name evidence="6" type="ORF">PZ740_07690</name>
</gene>
<dbReference type="Pfam" id="PF07702">
    <property type="entry name" value="UTRA"/>
    <property type="match status" value="1"/>
</dbReference>
<dbReference type="AlphaFoldDB" id="A0AAP3UZR2"/>
<dbReference type="Gene3D" id="1.10.10.10">
    <property type="entry name" value="Winged helix-like DNA-binding domain superfamily/Winged helix DNA-binding domain"/>
    <property type="match status" value="1"/>
</dbReference>
<dbReference type="GO" id="GO:0003677">
    <property type="term" value="F:DNA binding"/>
    <property type="evidence" value="ECO:0007669"/>
    <property type="project" value="UniProtKB-UniRule"/>
</dbReference>
<dbReference type="SUPFAM" id="SSF64288">
    <property type="entry name" value="Chorismate lyase-like"/>
    <property type="match status" value="1"/>
</dbReference>
<keyword evidence="7" id="KW-1185">Reference proteome</keyword>
<dbReference type="NCBIfam" id="TIGR02018">
    <property type="entry name" value="his_ut_repres"/>
    <property type="match status" value="1"/>
</dbReference>
<evidence type="ECO:0000313" key="6">
    <source>
        <dbReference type="EMBL" id="MDF1586266.1"/>
    </source>
</evidence>
<keyword evidence="3" id="KW-0804">Transcription</keyword>
<dbReference type="FunFam" id="1.10.10.10:FF:000079">
    <property type="entry name" value="GntR family transcriptional regulator"/>
    <property type="match status" value="1"/>
</dbReference>
<evidence type="ECO:0000256" key="3">
    <source>
        <dbReference type="ARBA" id="ARBA00023163"/>
    </source>
</evidence>
<dbReference type="SUPFAM" id="SSF46785">
    <property type="entry name" value="Winged helix' DNA-binding domain"/>
    <property type="match status" value="1"/>
</dbReference>
<dbReference type="Pfam" id="PF00392">
    <property type="entry name" value="GntR"/>
    <property type="match status" value="1"/>
</dbReference>
<evidence type="ECO:0000256" key="4">
    <source>
        <dbReference type="NCBIfam" id="TIGR02018"/>
    </source>
</evidence>
<dbReference type="InterPro" id="IPR011663">
    <property type="entry name" value="UTRA"/>
</dbReference>
<evidence type="ECO:0000259" key="5">
    <source>
        <dbReference type="PROSITE" id="PS50949"/>
    </source>
</evidence>
<sequence length="274" mass="29547">MQPVGLSGARIIAPRGRDAISTEAETIAAGDAQAGQKPAASLHQRILGEIRERILTGEWPPGHRIPFEHELAASYGCSRMTVNKALSQLAATGLIERRRKSGSFVRRPASQSAVLEIRDIGEEVRDLGLAYRFEIAARARRKATIADRERLDLAAPGPVLVLTCQHFAGARPFCLEERLINLAAVPEAAEADFFEEAPGPWLLHRVPWSSAEHRITAAAAEGPAAQALRLAPGTPCIVVERRTWSAEQTVTHVRLTYPGDTHALVARFGPGGGG</sequence>
<name>A0AAP3UZR2_9PROT</name>
<dbReference type="CDD" id="cd07377">
    <property type="entry name" value="WHTH_GntR"/>
    <property type="match status" value="1"/>
</dbReference>
<evidence type="ECO:0000256" key="2">
    <source>
        <dbReference type="ARBA" id="ARBA00023125"/>
    </source>
</evidence>
<keyword evidence="1" id="KW-0805">Transcription regulation</keyword>
<keyword evidence="2" id="KW-0238">DNA-binding</keyword>
<dbReference type="InterPro" id="IPR010248">
    <property type="entry name" value="His_ut_repres"/>
</dbReference>
<dbReference type="GO" id="GO:0003700">
    <property type="term" value="F:DNA-binding transcription factor activity"/>
    <property type="evidence" value="ECO:0007669"/>
    <property type="project" value="UniProtKB-UniRule"/>
</dbReference>
<dbReference type="SMART" id="SM00866">
    <property type="entry name" value="UTRA"/>
    <property type="match status" value="1"/>
</dbReference>
<dbReference type="GO" id="GO:0045892">
    <property type="term" value="P:negative regulation of DNA-templated transcription"/>
    <property type="evidence" value="ECO:0007669"/>
    <property type="project" value="UniProtKB-UniRule"/>
</dbReference>
<dbReference type="PRINTS" id="PR00035">
    <property type="entry name" value="HTHGNTR"/>
</dbReference>
<dbReference type="InterPro" id="IPR036390">
    <property type="entry name" value="WH_DNA-bd_sf"/>
</dbReference>
<dbReference type="InterPro" id="IPR036388">
    <property type="entry name" value="WH-like_DNA-bd_sf"/>
</dbReference>
<dbReference type="Gene3D" id="3.40.1410.10">
    <property type="entry name" value="Chorismate lyase-like"/>
    <property type="match status" value="1"/>
</dbReference>
<proteinExistence type="predicted"/>
<dbReference type="SMART" id="SM00345">
    <property type="entry name" value="HTH_GNTR"/>
    <property type="match status" value="1"/>
</dbReference>
<dbReference type="PROSITE" id="PS50949">
    <property type="entry name" value="HTH_GNTR"/>
    <property type="match status" value="1"/>
</dbReference>
<dbReference type="PANTHER" id="PTHR44846:SF16">
    <property type="entry name" value="TRANSCRIPTIONAL REGULATOR PHNF-RELATED"/>
    <property type="match status" value="1"/>
</dbReference>
<accession>A0AAP3UZR2</accession>
<comment type="caution">
    <text evidence="6">The sequence shown here is derived from an EMBL/GenBank/DDBJ whole genome shotgun (WGS) entry which is preliminary data.</text>
</comment>
<dbReference type="EMBL" id="JARGEQ010000082">
    <property type="protein sequence ID" value="MDF1586266.1"/>
    <property type="molecule type" value="Genomic_DNA"/>
</dbReference>
<dbReference type="InterPro" id="IPR000524">
    <property type="entry name" value="Tscrpt_reg_HTH_GntR"/>
</dbReference>
<feature type="domain" description="HTH gntR-type" evidence="5">
    <location>
        <begin position="40"/>
        <end position="108"/>
    </location>
</feature>
<dbReference type="InterPro" id="IPR028978">
    <property type="entry name" value="Chorismate_lyase_/UTRA_dom_sf"/>
</dbReference>
<dbReference type="PANTHER" id="PTHR44846">
    <property type="entry name" value="MANNOSYL-D-GLYCERATE TRANSPORT/METABOLISM SYSTEM REPRESSOR MNGR-RELATED"/>
    <property type="match status" value="1"/>
</dbReference>
<reference evidence="6 7" key="1">
    <citation type="submission" date="2023-03" db="EMBL/GenBank/DDBJ databases">
        <title>YIM 152171 draft genome.</title>
        <authorList>
            <person name="Yang Z."/>
        </authorList>
    </citation>
    <scope>NUCLEOTIDE SEQUENCE [LARGE SCALE GENOMIC DNA]</scope>
    <source>
        <strain evidence="6 7">YIM 152171</strain>
    </source>
</reference>
<dbReference type="Proteomes" id="UP001301140">
    <property type="component" value="Unassembled WGS sequence"/>
</dbReference>
<evidence type="ECO:0000313" key="7">
    <source>
        <dbReference type="Proteomes" id="UP001301140"/>
    </source>
</evidence>
<dbReference type="InterPro" id="IPR050679">
    <property type="entry name" value="Bact_HTH_transcr_reg"/>
</dbReference>
<dbReference type="GO" id="GO:0006547">
    <property type="term" value="P:L-histidine metabolic process"/>
    <property type="evidence" value="ECO:0007669"/>
    <property type="project" value="UniProtKB-UniRule"/>
</dbReference>
<organism evidence="6 7">
    <name type="scientific">Marinimicrococcus flavescens</name>
    <dbReference type="NCBI Taxonomy" id="3031815"/>
    <lineage>
        <taxon>Bacteria</taxon>
        <taxon>Pseudomonadati</taxon>
        <taxon>Pseudomonadota</taxon>
        <taxon>Alphaproteobacteria</taxon>
        <taxon>Geminicoccales</taxon>
        <taxon>Geminicoccaceae</taxon>
        <taxon>Marinimicrococcus</taxon>
    </lineage>
</organism>
<evidence type="ECO:0000256" key="1">
    <source>
        <dbReference type="ARBA" id="ARBA00023015"/>
    </source>
</evidence>
<protein>
    <recommendedName>
        <fullName evidence="4">Histidine utilization repressor</fullName>
    </recommendedName>
</protein>